<evidence type="ECO:0000313" key="3">
    <source>
        <dbReference type="Proteomes" id="UP000284842"/>
    </source>
</evidence>
<keyword evidence="3" id="KW-1185">Reference proteome</keyword>
<sequence>MQLSLFICGLLSLLPFLIQAVPVSTDRSSLAIEKREDMVCLGIFPVDDNKTSLGALLTKFYPFYPHSSLFRRALAFPQHPSKEGHYKVVLDQIVITPSLDPQGKTASQVEEAEKGAIEQVAREYETMKGKPKYSPITRTRPLAFSGFYDWSVIEKMMTDTRISYVEVENSQKP</sequence>
<evidence type="ECO:0008006" key="4">
    <source>
        <dbReference type="Google" id="ProtNLM"/>
    </source>
</evidence>
<protein>
    <recommendedName>
        <fullName evidence="4">Inhibitor I9 domain-containing protein</fullName>
    </recommendedName>
</protein>
<name>A0A409YFN1_9AGAR</name>
<proteinExistence type="predicted"/>
<dbReference type="InParanoid" id="A0A409YFN1"/>
<dbReference type="AlphaFoldDB" id="A0A409YFN1"/>
<dbReference type="EMBL" id="NHTK01001212">
    <property type="protein sequence ID" value="PPR01826.1"/>
    <property type="molecule type" value="Genomic_DNA"/>
</dbReference>
<feature type="signal peptide" evidence="1">
    <location>
        <begin position="1"/>
        <end position="20"/>
    </location>
</feature>
<keyword evidence="1" id="KW-0732">Signal</keyword>
<evidence type="ECO:0000313" key="2">
    <source>
        <dbReference type="EMBL" id="PPR01826.1"/>
    </source>
</evidence>
<comment type="caution">
    <text evidence="2">The sequence shown here is derived from an EMBL/GenBank/DDBJ whole genome shotgun (WGS) entry which is preliminary data.</text>
</comment>
<organism evidence="2 3">
    <name type="scientific">Panaeolus cyanescens</name>
    <dbReference type="NCBI Taxonomy" id="181874"/>
    <lineage>
        <taxon>Eukaryota</taxon>
        <taxon>Fungi</taxon>
        <taxon>Dikarya</taxon>
        <taxon>Basidiomycota</taxon>
        <taxon>Agaricomycotina</taxon>
        <taxon>Agaricomycetes</taxon>
        <taxon>Agaricomycetidae</taxon>
        <taxon>Agaricales</taxon>
        <taxon>Agaricineae</taxon>
        <taxon>Galeropsidaceae</taxon>
        <taxon>Panaeolus</taxon>
    </lineage>
</organism>
<dbReference type="Proteomes" id="UP000284842">
    <property type="component" value="Unassembled WGS sequence"/>
</dbReference>
<accession>A0A409YFN1</accession>
<gene>
    <name evidence="2" type="ORF">CVT24_001795</name>
</gene>
<reference evidence="2 3" key="1">
    <citation type="journal article" date="2018" name="Evol. Lett.">
        <title>Horizontal gene cluster transfer increased hallucinogenic mushroom diversity.</title>
        <authorList>
            <person name="Reynolds H.T."/>
            <person name="Vijayakumar V."/>
            <person name="Gluck-Thaler E."/>
            <person name="Korotkin H.B."/>
            <person name="Matheny P.B."/>
            <person name="Slot J.C."/>
        </authorList>
    </citation>
    <scope>NUCLEOTIDE SEQUENCE [LARGE SCALE GENOMIC DNA]</scope>
    <source>
        <strain evidence="2 3">2629</strain>
    </source>
</reference>
<feature type="chain" id="PRO_5019561013" description="Inhibitor I9 domain-containing protein" evidence="1">
    <location>
        <begin position="21"/>
        <end position="173"/>
    </location>
</feature>
<evidence type="ECO:0000256" key="1">
    <source>
        <dbReference type="SAM" id="SignalP"/>
    </source>
</evidence>